<dbReference type="OrthoDB" id="4249at2759"/>
<name>A0A8J5S7Y1_ZIZPA</name>
<accession>A0A8J5S7Y1</accession>
<dbReference type="GO" id="GO:0006744">
    <property type="term" value="P:ubiquinone biosynthetic process"/>
    <property type="evidence" value="ECO:0007669"/>
    <property type="project" value="UniProtKB-KW"/>
</dbReference>
<evidence type="ECO:0000313" key="2">
    <source>
        <dbReference type="EMBL" id="KAG8066688.1"/>
    </source>
</evidence>
<proteinExistence type="predicted"/>
<dbReference type="AlphaFoldDB" id="A0A8J5S7Y1"/>
<evidence type="ECO:0000313" key="3">
    <source>
        <dbReference type="Proteomes" id="UP000729402"/>
    </source>
</evidence>
<reference evidence="2" key="2">
    <citation type="submission" date="2021-02" db="EMBL/GenBank/DDBJ databases">
        <authorList>
            <person name="Kimball J.A."/>
            <person name="Haas M.W."/>
            <person name="Macchietto M."/>
            <person name="Kono T."/>
            <person name="Duquette J."/>
            <person name="Shao M."/>
        </authorList>
    </citation>
    <scope>NUCLEOTIDE SEQUENCE</scope>
    <source>
        <tissue evidence="2">Fresh leaf tissue</tissue>
    </source>
</reference>
<dbReference type="Proteomes" id="UP000729402">
    <property type="component" value="Unassembled WGS sequence"/>
</dbReference>
<comment type="caution">
    <text evidence="2">The sequence shown here is derived from an EMBL/GenBank/DDBJ whole genome shotgun (WGS) entry which is preliminary data.</text>
</comment>
<gene>
    <name evidence="2" type="ORF">GUJ93_ZPchr0004g38930</name>
</gene>
<dbReference type="PANTHER" id="PTHR12922:SF7">
    <property type="entry name" value="UBIQUINONE BIOSYNTHESIS PROTEIN COQ4 HOMOLOG, MITOCHONDRIAL"/>
    <property type="match status" value="1"/>
</dbReference>
<dbReference type="PANTHER" id="PTHR12922">
    <property type="entry name" value="UBIQUINONE BIOSYNTHESIS PROTEIN"/>
    <property type="match status" value="1"/>
</dbReference>
<protein>
    <submittedName>
        <fullName evidence="2">Uncharacterized protein</fullName>
    </submittedName>
</protein>
<organism evidence="2 3">
    <name type="scientific">Zizania palustris</name>
    <name type="common">Northern wild rice</name>
    <dbReference type="NCBI Taxonomy" id="103762"/>
    <lineage>
        <taxon>Eukaryota</taxon>
        <taxon>Viridiplantae</taxon>
        <taxon>Streptophyta</taxon>
        <taxon>Embryophyta</taxon>
        <taxon>Tracheophyta</taxon>
        <taxon>Spermatophyta</taxon>
        <taxon>Magnoliopsida</taxon>
        <taxon>Liliopsida</taxon>
        <taxon>Poales</taxon>
        <taxon>Poaceae</taxon>
        <taxon>BOP clade</taxon>
        <taxon>Oryzoideae</taxon>
        <taxon>Oryzeae</taxon>
        <taxon>Zizaniinae</taxon>
        <taxon>Zizania</taxon>
    </lineage>
</organism>
<reference evidence="2" key="1">
    <citation type="journal article" date="2021" name="bioRxiv">
        <title>Whole Genome Assembly and Annotation of Northern Wild Rice, Zizania palustris L., Supports a Whole Genome Duplication in the Zizania Genus.</title>
        <authorList>
            <person name="Haas M."/>
            <person name="Kono T."/>
            <person name="Macchietto M."/>
            <person name="Millas R."/>
            <person name="McGilp L."/>
            <person name="Shao M."/>
            <person name="Duquette J."/>
            <person name="Hirsch C.N."/>
            <person name="Kimball J."/>
        </authorList>
    </citation>
    <scope>NUCLEOTIDE SEQUENCE</scope>
    <source>
        <tissue evidence="2">Fresh leaf tissue</tissue>
    </source>
</reference>
<dbReference type="PROSITE" id="PS51257">
    <property type="entry name" value="PROKAR_LIPOPROTEIN"/>
    <property type="match status" value="1"/>
</dbReference>
<sequence length="125" mass="13951">MDLTVRSSLPRCVGCSPGASSSYIHAGFSCLGLASQHIWCSICPVHGIKELLTGQPPTVVGGTARFNEKQRALFLQHYFPWATKAGLKCTDLMSVYYEKHSQKDLEEVRRNWGIIPYPDHRKSSV</sequence>
<dbReference type="Pfam" id="PF05019">
    <property type="entry name" value="Coq4"/>
    <property type="match status" value="1"/>
</dbReference>
<keyword evidence="3" id="KW-1185">Reference proteome</keyword>
<keyword evidence="1" id="KW-0831">Ubiquinone biosynthesis</keyword>
<dbReference type="InterPro" id="IPR007715">
    <property type="entry name" value="Coq4"/>
</dbReference>
<evidence type="ECO:0000256" key="1">
    <source>
        <dbReference type="ARBA" id="ARBA00022688"/>
    </source>
</evidence>
<dbReference type="EMBL" id="JAAALK010000285">
    <property type="protein sequence ID" value="KAG8066688.1"/>
    <property type="molecule type" value="Genomic_DNA"/>
</dbReference>